<name>A0AA41MCT8_SCICA</name>
<dbReference type="Proteomes" id="UP001166674">
    <property type="component" value="Unassembled WGS sequence"/>
</dbReference>
<sequence>MQGNNTKAMSAHVEAIQALVNPKEVKPKMPKGASCKLDCLALLAHPKHGKHAGAHMARVHRLCWPKPKAQAKT</sequence>
<protein>
    <submittedName>
        <fullName evidence="1">60S ribosomal protein L29</fullName>
    </submittedName>
</protein>
<dbReference type="GO" id="GO:0005840">
    <property type="term" value="C:ribosome"/>
    <property type="evidence" value="ECO:0007669"/>
    <property type="project" value="UniProtKB-KW"/>
</dbReference>
<comment type="caution">
    <text evidence="1">The sequence shown here is derived from an EMBL/GenBank/DDBJ whole genome shotgun (WGS) entry which is preliminary data.</text>
</comment>
<keyword evidence="1" id="KW-0689">Ribosomal protein</keyword>
<dbReference type="AlphaFoldDB" id="A0AA41MCT8"/>
<keyword evidence="2" id="KW-1185">Reference proteome</keyword>
<keyword evidence="1" id="KW-0687">Ribonucleoprotein</keyword>
<dbReference type="EMBL" id="JAATJV010136700">
    <property type="protein sequence ID" value="MBZ3869468.1"/>
    <property type="molecule type" value="Genomic_DNA"/>
</dbReference>
<proteinExistence type="predicted"/>
<gene>
    <name evidence="1" type="ORF">SUZIE_103005</name>
</gene>
<reference evidence="1" key="1">
    <citation type="submission" date="2020-03" db="EMBL/GenBank/DDBJ databases">
        <title>Studies in the Genomics of Life Span.</title>
        <authorList>
            <person name="Glass D."/>
        </authorList>
    </citation>
    <scope>NUCLEOTIDE SEQUENCE</scope>
    <source>
        <strain evidence="1">SUZIE</strain>
        <tissue evidence="1">Muscle</tissue>
    </source>
</reference>
<evidence type="ECO:0000313" key="2">
    <source>
        <dbReference type="Proteomes" id="UP001166674"/>
    </source>
</evidence>
<accession>A0AA41MCT8</accession>
<organism evidence="1 2">
    <name type="scientific">Sciurus carolinensis</name>
    <name type="common">Eastern gray squirrel</name>
    <dbReference type="NCBI Taxonomy" id="30640"/>
    <lineage>
        <taxon>Eukaryota</taxon>
        <taxon>Metazoa</taxon>
        <taxon>Chordata</taxon>
        <taxon>Craniata</taxon>
        <taxon>Vertebrata</taxon>
        <taxon>Euteleostomi</taxon>
        <taxon>Mammalia</taxon>
        <taxon>Eutheria</taxon>
        <taxon>Euarchontoglires</taxon>
        <taxon>Glires</taxon>
        <taxon>Rodentia</taxon>
        <taxon>Sciuromorpha</taxon>
        <taxon>Sciuridae</taxon>
        <taxon>Sciurinae</taxon>
        <taxon>Sciurini</taxon>
        <taxon>Sciurus</taxon>
    </lineage>
</organism>
<evidence type="ECO:0000313" key="1">
    <source>
        <dbReference type="EMBL" id="MBZ3869468.1"/>
    </source>
</evidence>